<accession>A0A9R1UP88</accession>
<reference evidence="2 3" key="1">
    <citation type="journal article" date="2017" name="Nat. Commun.">
        <title>Genome assembly with in vitro proximity ligation data and whole-genome triplication in lettuce.</title>
        <authorList>
            <person name="Reyes-Chin-Wo S."/>
            <person name="Wang Z."/>
            <person name="Yang X."/>
            <person name="Kozik A."/>
            <person name="Arikit S."/>
            <person name="Song C."/>
            <person name="Xia L."/>
            <person name="Froenicke L."/>
            <person name="Lavelle D.O."/>
            <person name="Truco M.J."/>
            <person name="Xia R."/>
            <person name="Zhu S."/>
            <person name="Xu C."/>
            <person name="Xu H."/>
            <person name="Xu X."/>
            <person name="Cox K."/>
            <person name="Korf I."/>
            <person name="Meyers B.C."/>
            <person name="Michelmore R.W."/>
        </authorList>
    </citation>
    <scope>NUCLEOTIDE SEQUENCE [LARGE SCALE GENOMIC DNA]</scope>
    <source>
        <strain evidence="3">cv. Salinas</strain>
        <tissue evidence="2">Seedlings</tissue>
    </source>
</reference>
<dbReference type="OrthoDB" id="153872at2759"/>
<dbReference type="EMBL" id="NBSK02000008">
    <property type="protein sequence ID" value="KAJ0190888.1"/>
    <property type="molecule type" value="Genomic_DNA"/>
</dbReference>
<evidence type="ECO:0008006" key="4">
    <source>
        <dbReference type="Google" id="ProtNLM"/>
    </source>
</evidence>
<name>A0A9R1UP88_LACSA</name>
<dbReference type="InterPro" id="IPR052453">
    <property type="entry name" value="CONSTANS-like_ZF"/>
</dbReference>
<keyword evidence="3" id="KW-1185">Reference proteome</keyword>
<dbReference type="AlphaFoldDB" id="A0A9R1UP88"/>
<proteinExistence type="predicted"/>
<feature type="compositionally biased region" description="Low complexity" evidence="1">
    <location>
        <begin position="23"/>
        <end position="47"/>
    </location>
</feature>
<dbReference type="PANTHER" id="PTHR31874">
    <property type="entry name" value="CCT MOTIF FAMILY PROTEIN, EXPRESSED"/>
    <property type="match status" value="1"/>
</dbReference>
<feature type="compositionally biased region" description="Basic residues" evidence="1">
    <location>
        <begin position="54"/>
        <end position="63"/>
    </location>
</feature>
<comment type="caution">
    <text evidence="2">The sequence shown here is derived from an EMBL/GenBank/DDBJ whole genome shotgun (WGS) entry which is preliminary data.</text>
</comment>
<dbReference type="PANTHER" id="PTHR31874:SF39">
    <property type="entry name" value="PROTEIN CHLOROPLAST IMPORT APPARATUS 2"/>
    <property type="match status" value="1"/>
</dbReference>
<dbReference type="Proteomes" id="UP000235145">
    <property type="component" value="Unassembled WGS sequence"/>
</dbReference>
<evidence type="ECO:0000256" key="1">
    <source>
        <dbReference type="SAM" id="MobiDB-lite"/>
    </source>
</evidence>
<dbReference type="Gramene" id="rna-gnl|WGS:NBSK|LSAT_8X69001_mrna">
    <property type="protein sequence ID" value="cds-PLY96183.1"/>
    <property type="gene ID" value="gene-LSAT_8X69001"/>
</dbReference>
<evidence type="ECO:0000313" key="2">
    <source>
        <dbReference type="EMBL" id="KAJ0190888.1"/>
    </source>
</evidence>
<sequence length="383" mass="42733">MSSCLGSRACGFDIDQMIKWPRTSTTSSKTISNSSSPSSTLSESSNSPIAISTRKPRAPRKRPNQTYNEAAALLFMACPNIFNTKHLTKRTNNLPTFSKQHCDLFNELPELILPYTAIENSGILLRQRNTEKPCLLVEPKFQSTGELEIESNCVSVELSDECLDDFDTQSLLDEEIEQGIDSIMGDSNSVLVNDESNDIVSTDANTSHGYPMGLGFGARNGVKALRNGDEGNWWRIPMVDMVDITPAPPVKCEKAPVGKKKKKKKVEELMKSENGDFGSRKQRLLLKLDYDAVLNAWSDRGSPVPEEISQSASLRDDVHARGAHIDLFSENGRWRESSATRSTDKNHIKKIRYQLKNLTTDRRPRCKGRFVTKPGSLTCDEET</sequence>
<protein>
    <recommendedName>
        <fullName evidence="4">CCT domain-containing protein</fullName>
    </recommendedName>
</protein>
<dbReference type="GO" id="GO:0006355">
    <property type="term" value="P:regulation of DNA-templated transcription"/>
    <property type="evidence" value="ECO:0000318"/>
    <property type="project" value="GO_Central"/>
</dbReference>
<gene>
    <name evidence="2" type="ORF">LSAT_V11C800416920</name>
</gene>
<dbReference type="GO" id="GO:0005634">
    <property type="term" value="C:nucleus"/>
    <property type="evidence" value="ECO:0000318"/>
    <property type="project" value="GO_Central"/>
</dbReference>
<feature type="region of interest" description="Disordered" evidence="1">
    <location>
        <begin position="23"/>
        <end position="64"/>
    </location>
</feature>
<organism evidence="2 3">
    <name type="scientific">Lactuca sativa</name>
    <name type="common">Garden lettuce</name>
    <dbReference type="NCBI Taxonomy" id="4236"/>
    <lineage>
        <taxon>Eukaryota</taxon>
        <taxon>Viridiplantae</taxon>
        <taxon>Streptophyta</taxon>
        <taxon>Embryophyta</taxon>
        <taxon>Tracheophyta</taxon>
        <taxon>Spermatophyta</taxon>
        <taxon>Magnoliopsida</taxon>
        <taxon>eudicotyledons</taxon>
        <taxon>Gunneridae</taxon>
        <taxon>Pentapetalae</taxon>
        <taxon>asterids</taxon>
        <taxon>campanulids</taxon>
        <taxon>Asterales</taxon>
        <taxon>Asteraceae</taxon>
        <taxon>Cichorioideae</taxon>
        <taxon>Cichorieae</taxon>
        <taxon>Lactucinae</taxon>
        <taxon>Lactuca</taxon>
    </lineage>
</organism>
<evidence type="ECO:0000313" key="3">
    <source>
        <dbReference type="Proteomes" id="UP000235145"/>
    </source>
</evidence>